<dbReference type="NCBIfam" id="TIGR04057">
    <property type="entry name" value="SusC_RagA_signa"/>
    <property type="match status" value="1"/>
</dbReference>
<dbReference type="AlphaFoldDB" id="J3CEG4"/>
<protein>
    <submittedName>
        <fullName evidence="10">TonB-linked outer membrane protein, SusC/RagA family</fullName>
    </submittedName>
</protein>
<dbReference type="RefSeq" id="WP_007845069.1">
    <property type="nucleotide sequence ID" value="NZ_AKJY01000063.1"/>
</dbReference>
<sequence>MDKKVQSIKWLYLTVFLLPVLAMAQEKETKKEKETRIDEVVLVGYSKVSKADVTNAVGSVKADAVKDMPVNSAAEAIQGRVAGVQVMASEGSPGADIEIKVRGGTSITQSNAPLYIVDGIQMDNALSIISPKEIESIEVLKDAASTSIYGSRGANGVVLITTKGGRKKAITSINYNGYTGVRKIMNTIPVLDPYEFVMYQYELYNKGGIAEDITTFGTRYGSFNELENKYKNIKKRDWQDELFGQEAFNFTHNLSVTGGSDKSAFSLTLNHVEEDGIMLNSGFRRSMANFKYDYDISKKLKVGFNARYSRQLISGAGTSATGSQGTNRLRNAVRYQPFEGGSNVPIDDFDPNYATITNLVNPLILNDNEVKNNRTNDLLLNAYLNYNITKDLTFRSVVGYVQRDNSVNQFWGTVTSDARANNNQPIVQLTRFQTRRITNTNTLNYTKKFGDHKLDLLIGQETVQTDGESSNTYVKWLPTSILPNEAFSNIQAAIPPSGMIQDAAKTAALPPDRLASFFGRANYIYNNKYIATFSLRTDGSNVFGEGKRWGTFPAVSLAWKIKQENFLKNKEWLDELKLRFGYGMAGNNRIPSYLYDTFFATSTDYGYTFGSGVTPGATTGNTLANRNVTWEATVSKNLGLDFGFFNGRLYGSVDGYITDTKDLLILAKIPQTSGYEYQYQNSGKTQNKGIEVSLGGIIFNKENFTWKTDFNISANKNIIKSLGANVSANNDYYLVASGWVNNLYDFIAKVGNPVGTYYGYVTEGRYEISDFDYNSSTQTYTLKAGVPSSSAVANGSKPIQPGDLKLRDINNDGQITAADQTELGSAQPKFYGGFNQTFRYRNWDMSLFFNFSVGNKVYNANKIEFTSQYLYRDNNMAAEIADRWRWFDNNGVKVTDPAALAALNANTTMWTPPQGNYILHSYAIEDGSFLRLNNVTLGYSLPKGSLESLSIKNFRMYVTVNNLFTITGYDGYDPEASTRKNPLTPGVDYAAYPRSRFILTGVDITF</sequence>
<keyword evidence="3 7" id="KW-1134">Transmembrane beta strand</keyword>
<keyword evidence="2 7" id="KW-0813">Transport</keyword>
<proteinExistence type="inferred from homology"/>
<dbReference type="OrthoDB" id="9768177at2"/>
<evidence type="ECO:0000256" key="8">
    <source>
        <dbReference type="SAM" id="SignalP"/>
    </source>
</evidence>
<dbReference type="PROSITE" id="PS52016">
    <property type="entry name" value="TONB_DEPENDENT_REC_3"/>
    <property type="match status" value="1"/>
</dbReference>
<accession>J3CEG4</accession>
<organism evidence="10 11">
    <name type="scientific">Chryseobacterium populi</name>
    <dbReference type="NCBI Taxonomy" id="1144316"/>
    <lineage>
        <taxon>Bacteria</taxon>
        <taxon>Pseudomonadati</taxon>
        <taxon>Bacteroidota</taxon>
        <taxon>Flavobacteriia</taxon>
        <taxon>Flavobacteriales</taxon>
        <taxon>Weeksellaceae</taxon>
        <taxon>Chryseobacterium group</taxon>
        <taxon>Chryseobacterium</taxon>
    </lineage>
</organism>
<dbReference type="SUPFAM" id="SSF56935">
    <property type="entry name" value="Porins"/>
    <property type="match status" value="1"/>
</dbReference>
<name>J3CEG4_9FLAO</name>
<keyword evidence="8" id="KW-0732">Signal</keyword>
<comment type="subcellular location">
    <subcellularLocation>
        <location evidence="1 7">Cell outer membrane</location>
        <topology evidence="1 7">Multi-pass membrane protein</topology>
    </subcellularLocation>
</comment>
<dbReference type="PATRIC" id="fig|1144316.3.peg.3039"/>
<dbReference type="InterPro" id="IPR039426">
    <property type="entry name" value="TonB-dep_rcpt-like"/>
</dbReference>
<keyword evidence="4 7" id="KW-0812">Transmembrane</keyword>
<dbReference type="NCBIfam" id="TIGR04056">
    <property type="entry name" value="OMP_RagA_SusC"/>
    <property type="match status" value="1"/>
</dbReference>
<dbReference type="InterPro" id="IPR023996">
    <property type="entry name" value="TonB-dep_OMP_SusC/RagA"/>
</dbReference>
<dbReference type="InterPro" id="IPR023997">
    <property type="entry name" value="TonB-dep_OMP_SusC/RagA_CS"/>
</dbReference>
<dbReference type="InterPro" id="IPR012910">
    <property type="entry name" value="Plug_dom"/>
</dbReference>
<dbReference type="Proteomes" id="UP000007509">
    <property type="component" value="Unassembled WGS sequence"/>
</dbReference>
<feature type="signal peptide" evidence="8">
    <location>
        <begin position="1"/>
        <end position="24"/>
    </location>
</feature>
<dbReference type="InterPro" id="IPR036942">
    <property type="entry name" value="Beta-barrel_TonB_sf"/>
</dbReference>
<feature type="domain" description="TonB-dependent receptor plug" evidence="9">
    <location>
        <begin position="50"/>
        <end position="157"/>
    </location>
</feature>
<evidence type="ECO:0000256" key="7">
    <source>
        <dbReference type="PROSITE-ProRule" id="PRU01360"/>
    </source>
</evidence>
<keyword evidence="5 7" id="KW-0472">Membrane</keyword>
<feature type="chain" id="PRO_5003763408" evidence="8">
    <location>
        <begin position="25"/>
        <end position="1006"/>
    </location>
</feature>
<comment type="caution">
    <text evidence="10">The sequence shown here is derived from an EMBL/GenBank/DDBJ whole genome shotgun (WGS) entry which is preliminary data.</text>
</comment>
<evidence type="ECO:0000256" key="6">
    <source>
        <dbReference type="ARBA" id="ARBA00023237"/>
    </source>
</evidence>
<comment type="similarity">
    <text evidence="7">Belongs to the TonB-dependent receptor family.</text>
</comment>
<evidence type="ECO:0000256" key="5">
    <source>
        <dbReference type="ARBA" id="ARBA00023136"/>
    </source>
</evidence>
<dbReference type="EMBL" id="AKJY01000063">
    <property type="protein sequence ID" value="EJL70009.1"/>
    <property type="molecule type" value="Genomic_DNA"/>
</dbReference>
<evidence type="ECO:0000313" key="10">
    <source>
        <dbReference type="EMBL" id="EJL70009.1"/>
    </source>
</evidence>
<dbReference type="Pfam" id="PF07715">
    <property type="entry name" value="Plug"/>
    <property type="match status" value="1"/>
</dbReference>
<evidence type="ECO:0000256" key="4">
    <source>
        <dbReference type="ARBA" id="ARBA00022692"/>
    </source>
</evidence>
<keyword evidence="11" id="KW-1185">Reference proteome</keyword>
<evidence type="ECO:0000256" key="3">
    <source>
        <dbReference type="ARBA" id="ARBA00022452"/>
    </source>
</evidence>
<dbReference type="Gene3D" id="2.40.170.20">
    <property type="entry name" value="TonB-dependent receptor, beta-barrel domain"/>
    <property type="match status" value="1"/>
</dbReference>
<reference evidence="10 11" key="1">
    <citation type="journal article" date="2012" name="J. Bacteriol.">
        <title>Twenty-one genome sequences from Pseudomonas species and 19 genome sequences from diverse bacteria isolated from the rhizosphere and endosphere of Populus deltoides.</title>
        <authorList>
            <person name="Brown S.D."/>
            <person name="Utturkar S.M."/>
            <person name="Klingeman D.M."/>
            <person name="Johnson C.M."/>
            <person name="Martin S.L."/>
            <person name="Land M.L."/>
            <person name="Lu T.Y."/>
            <person name="Schadt C.W."/>
            <person name="Doktycz M.J."/>
            <person name="Pelletier D.A."/>
        </authorList>
    </citation>
    <scope>NUCLEOTIDE SEQUENCE [LARGE SCALE GENOMIC DNA]</scope>
    <source>
        <strain evidence="10 11">CF314</strain>
    </source>
</reference>
<dbReference type="InterPro" id="IPR037066">
    <property type="entry name" value="Plug_dom_sf"/>
</dbReference>
<dbReference type="Gene3D" id="2.170.130.10">
    <property type="entry name" value="TonB-dependent receptor, plug domain"/>
    <property type="match status" value="1"/>
</dbReference>
<evidence type="ECO:0000256" key="2">
    <source>
        <dbReference type="ARBA" id="ARBA00022448"/>
    </source>
</evidence>
<gene>
    <name evidence="10" type="ORF">PMI13_03018</name>
</gene>
<keyword evidence="6 7" id="KW-0998">Cell outer membrane</keyword>
<evidence type="ECO:0000256" key="1">
    <source>
        <dbReference type="ARBA" id="ARBA00004571"/>
    </source>
</evidence>
<evidence type="ECO:0000259" key="9">
    <source>
        <dbReference type="Pfam" id="PF07715"/>
    </source>
</evidence>
<evidence type="ECO:0000313" key="11">
    <source>
        <dbReference type="Proteomes" id="UP000007509"/>
    </source>
</evidence>
<dbReference type="GO" id="GO:0009279">
    <property type="term" value="C:cell outer membrane"/>
    <property type="evidence" value="ECO:0007669"/>
    <property type="project" value="UniProtKB-SubCell"/>
</dbReference>